<feature type="domain" description="Thiamine phosphate synthase/TenI" evidence="10">
    <location>
        <begin position="21"/>
        <end position="182"/>
    </location>
</feature>
<evidence type="ECO:0000256" key="8">
    <source>
        <dbReference type="ARBA" id="ARBA00047883"/>
    </source>
</evidence>
<reference evidence="11" key="1">
    <citation type="submission" date="2021-09" db="EMBL/GenBank/DDBJ databases">
        <title>Genome analysis of Fictibacillus sp. KIGAM418 isolated from marine sediment.</title>
        <authorList>
            <person name="Seo M.-J."/>
            <person name="Cho E.-S."/>
            <person name="Hwang C.Y."/>
        </authorList>
    </citation>
    <scope>NUCLEOTIDE SEQUENCE</scope>
    <source>
        <strain evidence="11">KIGAM418</strain>
    </source>
</reference>
<accession>A0A9X2BFX4</accession>
<evidence type="ECO:0000256" key="4">
    <source>
        <dbReference type="ARBA" id="ARBA00022842"/>
    </source>
</evidence>
<dbReference type="CDD" id="cd00564">
    <property type="entry name" value="TMP_TenI"/>
    <property type="match status" value="1"/>
</dbReference>
<comment type="cofactor">
    <cofactor evidence="9">
        <name>Mg(2+)</name>
        <dbReference type="ChEBI" id="CHEBI:18420"/>
    </cofactor>
    <text evidence="9">Binds 1 Mg(2+) ion per subunit.</text>
</comment>
<keyword evidence="3 9" id="KW-0479">Metal-binding</keyword>
<evidence type="ECO:0000256" key="3">
    <source>
        <dbReference type="ARBA" id="ARBA00022723"/>
    </source>
</evidence>
<dbReference type="AlphaFoldDB" id="A0A9X2BFX4"/>
<dbReference type="GO" id="GO:0009229">
    <property type="term" value="P:thiamine diphosphate biosynthetic process"/>
    <property type="evidence" value="ECO:0007669"/>
    <property type="project" value="UniProtKB-UniRule"/>
</dbReference>
<dbReference type="RefSeq" id="WP_248251747.1">
    <property type="nucleotide sequence ID" value="NZ_JAIWJX010000002.1"/>
</dbReference>
<evidence type="ECO:0000313" key="12">
    <source>
        <dbReference type="Proteomes" id="UP001139011"/>
    </source>
</evidence>
<evidence type="ECO:0000256" key="6">
    <source>
        <dbReference type="ARBA" id="ARBA00047334"/>
    </source>
</evidence>
<dbReference type="GO" id="GO:0005737">
    <property type="term" value="C:cytoplasm"/>
    <property type="evidence" value="ECO:0007669"/>
    <property type="project" value="TreeGrafter"/>
</dbReference>
<name>A0A9X2BFX4_9BACL</name>
<keyword evidence="2 9" id="KW-0808">Transferase</keyword>
<dbReference type="InterPro" id="IPR034291">
    <property type="entry name" value="TMP_synthase"/>
</dbReference>
<dbReference type="Pfam" id="PF02581">
    <property type="entry name" value="TMP-TENI"/>
    <property type="match status" value="1"/>
</dbReference>
<comment type="catalytic activity">
    <reaction evidence="7 9">
        <text>2-(2-carboxy-4-methylthiazol-5-yl)ethyl phosphate + 4-amino-2-methyl-5-(diphosphooxymethyl)pyrimidine + 2 H(+) = thiamine phosphate + CO2 + diphosphate</text>
        <dbReference type="Rhea" id="RHEA:47848"/>
        <dbReference type="ChEBI" id="CHEBI:15378"/>
        <dbReference type="ChEBI" id="CHEBI:16526"/>
        <dbReference type="ChEBI" id="CHEBI:33019"/>
        <dbReference type="ChEBI" id="CHEBI:37575"/>
        <dbReference type="ChEBI" id="CHEBI:57841"/>
        <dbReference type="ChEBI" id="CHEBI:62890"/>
        <dbReference type="EC" id="2.5.1.3"/>
    </reaction>
</comment>
<evidence type="ECO:0000256" key="1">
    <source>
        <dbReference type="ARBA" id="ARBA00005165"/>
    </source>
</evidence>
<feature type="binding site" evidence="9">
    <location>
        <position position="66"/>
    </location>
    <ligand>
        <name>Mg(2+)</name>
        <dbReference type="ChEBI" id="CHEBI:18420"/>
    </ligand>
</feature>
<dbReference type="HAMAP" id="MF_00097">
    <property type="entry name" value="TMP_synthase"/>
    <property type="match status" value="1"/>
</dbReference>
<dbReference type="Gene3D" id="3.20.20.70">
    <property type="entry name" value="Aldolase class I"/>
    <property type="match status" value="1"/>
</dbReference>
<evidence type="ECO:0000313" key="11">
    <source>
        <dbReference type="EMBL" id="MCK6256018.1"/>
    </source>
</evidence>
<organism evidence="11 12">
    <name type="scientific">Fictibacillus marinisediminis</name>
    <dbReference type="NCBI Taxonomy" id="2878389"/>
    <lineage>
        <taxon>Bacteria</taxon>
        <taxon>Bacillati</taxon>
        <taxon>Bacillota</taxon>
        <taxon>Bacilli</taxon>
        <taxon>Bacillales</taxon>
        <taxon>Fictibacillaceae</taxon>
        <taxon>Fictibacillus</taxon>
    </lineage>
</organism>
<dbReference type="EC" id="2.5.1.3" evidence="9"/>
<comment type="catalytic activity">
    <reaction evidence="6 9">
        <text>4-methyl-5-(2-phosphooxyethyl)-thiazole + 4-amino-2-methyl-5-(diphosphooxymethyl)pyrimidine + H(+) = thiamine phosphate + diphosphate</text>
        <dbReference type="Rhea" id="RHEA:22328"/>
        <dbReference type="ChEBI" id="CHEBI:15378"/>
        <dbReference type="ChEBI" id="CHEBI:33019"/>
        <dbReference type="ChEBI" id="CHEBI:37575"/>
        <dbReference type="ChEBI" id="CHEBI:57841"/>
        <dbReference type="ChEBI" id="CHEBI:58296"/>
        <dbReference type="EC" id="2.5.1.3"/>
    </reaction>
</comment>
<comment type="catalytic activity">
    <reaction evidence="8 9">
        <text>2-[(2R,5Z)-2-carboxy-4-methylthiazol-5(2H)-ylidene]ethyl phosphate + 4-amino-2-methyl-5-(diphosphooxymethyl)pyrimidine + 2 H(+) = thiamine phosphate + CO2 + diphosphate</text>
        <dbReference type="Rhea" id="RHEA:47844"/>
        <dbReference type="ChEBI" id="CHEBI:15378"/>
        <dbReference type="ChEBI" id="CHEBI:16526"/>
        <dbReference type="ChEBI" id="CHEBI:33019"/>
        <dbReference type="ChEBI" id="CHEBI:37575"/>
        <dbReference type="ChEBI" id="CHEBI:57841"/>
        <dbReference type="ChEBI" id="CHEBI:62899"/>
        <dbReference type="EC" id="2.5.1.3"/>
    </reaction>
</comment>
<dbReference type="GO" id="GO:0009228">
    <property type="term" value="P:thiamine biosynthetic process"/>
    <property type="evidence" value="ECO:0007669"/>
    <property type="project" value="UniProtKB-KW"/>
</dbReference>
<evidence type="ECO:0000256" key="7">
    <source>
        <dbReference type="ARBA" id="ARBA00047851"/>
    </source>
</evidence>
<keyword evidence="4 9" id="KW-0460">Magnesium</keyword>
<gene>
    <name evidence="9" type="primary">thiE</name>
    <name evidence="11" type="ORF">LCY76_05285</name>
</gene>
<feature type="binding site" evidence="9">
    <location>
        <position position="132"/>
    </location>
    <ligand>
        <name>4-amino-2-methyl-5-(diphosphooxymethyl)pyrimidine</name>
        <dbReference type="ChEBI" id="CHEBI:57841"/>
    </ligand>
</feature>
<evidence type="ECO:0000259" key="10">
    <source>
        <dbReference type="Pfam" id="PF02581"/>
    </source>
</evidence>
<protein>
    <recommendedName>
        <fullName evidence="9">Thiamine-phosphate synthase</fullName>
        <shortName evidence="9">TP synthase</shortName>
        <shortName evidence="9">TPS</shortName>
        <ecNumber evidence="9">2.5.1.3</ecNumber>
    </recommendedName>
    <alternativeName>
        <fullName evidence="9">Thiamine-phosphate pyrophosphorylase</fullName>
        <shortName evidence="9">TMP pyrophosphorylase</shortName>
        <shortName evidence="9">TMP-PPase</shortName>
    </alternativeName>
</protein>
<comment type="pathway">
    <text evidence="1 9">Cofactor biosynthesis; thiamine diphosphate biosynthesis; thiamine phosphate from 4-amino-2-methyl-5-diphosphomethylpyrimidine and 4-methyl-5-(2-phosphoethyl)-thiazole: step 1/1.</text>
</comment>
<comment type="caution">
    <text evidence="9">Lacks conserved residue(s) required for the propagation of feature annotation.</text>
</comment>
<feature type="binding site" evidence="9">
    <location>
        <position position="103"/>
    </location>
    <ligand>
        <name>4-amino-2-methyl-5-(diphosphooxymethyl)pyrimidine</name>
        <dbReference type="ChEBI" id="CHEBI:57841"/>
    </ligand>
</feature>
<dbReference type="InterPro" id="IPR036206">
    <property type="entry name" value="ThiamineP_synth_sf"/>
</dbReference>
<dbReference type="GO" id="GO:0000287">
    <property type="term" value="F:magnesium ion binding"/>
    <property type="evidence" value="ECO:0007669"/>
    <property type="project" value="UniProtKB-UniRule"/>
</dbReference>
<comment type="function">
    <text evidence="9">Condenses 4-methyl-5-(beta-hydroxyethyl)thiazole monophosphate (THZ-P) and 2-methyl-4-amino-5-hydroxymethyl pyrimidine pyrophosphate (HMP-PP) to form thiamine monophosphate (TMP).</text>
</comment>
<dbReference type="PANTHER" id="PTHR20857">
    <property type="entry name" value="THIAMINE-PHOSPHATE PYROPHOSPHORYLASE"/>
    <property type="match status" value="1"/>
</dbReference>
<dbReference type="GO" id="GO:0004789">
    <property type="term" value="F:thiamine-phosphate diphosphorylase activity"/>
    <property type="evidence" value="ECO:0007669"/>
    <property type="project" value="UniProtKB-UniRule"/>
</dbReference>
<comment type="similarity">
    <text evidence="9">Belongs to the thiamine-phosphate synthase family.</text>
</comment>
<evidence type="ECO:0000256" key="2">
    <source>
        <dbReference type="ARBA" id="ARBA00022679"/>
    </source>
</evidence>
<sequence>MGKFEFHVMTNGRKQPDEIISAASILAPYVTCIHIREKDRSASEIFNLAERLKRAGLGREQIYINDRVDVAVASGAEGVHLKGSSLDPEIVHRYFSGLRIGQSVHSIDEALYAEEKGAHYLFYGHVFKTGSKKGSEPRGLDQLREVADAVTVPVIAIGGVTPSNTSELIKAGAKGIAVMSGIWSATDPGLVAKGYAEALKKEEMSKCPGTMM</sequence>
<dbReference type="InterPro" id="IPR022998">
    <property type="entry name" value="ThiamineP_synth_TenI"/>
</dbReference>
<keyword evidence="12" id="KW-1185">Reference proteome</keyword>
<evidence type="ECO:0000256" key="9">
    <source>
        <dbReference type="HAMAP-Rule" id="MF_00097"/>
    </source>
</evidence>
<feature type="binding site" evidence="9">
    <location>
        <position position="65"/>
    </location>
    <ligand>
        <name>4-amino-2-methyl-5-(diphosphooxymethyl)pyrimidine</name>
        <dbReference type="ChEBI" id="CHEBI:57841"/>
    </ligand>
</feature>
<feature type="binding site" evidence="9">
    <location>
        <position position="159"/>
    </location>
    <ligand>
        <name>2-[(2R,5Z)-2-carboxy-4-methylthiazol-5(2H)-ylidene]ethyl phosphate</name>
        <dbReference type="ChEBI" id="CHEBI:62899"/>
    </ligand>
</feature>
<dbReference type="InterPro" id="IPR013785">
    <property type="entry name" value="Aldolase_TIM"/>
</dbReference>
<dbReference type="Proteomes" id="UP001139011">
    <property type="component" value="Unassembled WGS sequence"/>
</dbReference>
<dbReference type="SUPFAM" id="SSF51391">
    <property type="entry name" value="Thiamin phosphate synthase"/>
    <property type="match status" value="1"/>
</dbReference>
<dbReference type="PANTHER" id="PTHR20857:SF22">
    <property type="entry name" value="THIAZOLE TAUTOMERASE"/>
    <property type="match status" value="1"/>
</dbReference>
<evidence type="ECO:0000256" key="5">
    <source>
        <dbReference type="ARBA" id="ARBA00022977"/>
    </source>
</evidence>
<feature type="binding site" evidence="9">
    <location>
        <begin position="129"/>
        <end position="131"/>
    </location>
    <ligand>
        <name>2-[(2R,5Z)-2-carboxy-4-methylthiazol-5(2H)-ylidene]ethyl phosphate</name>
        <dbReference type="ChEBI" id="CHEBI:62899"/>
    </ligand>
</feature>
<dbReference type="EMBL" id="JAIWJX010000002">
    <property type="protein sequence ID" value="MCK6256018.1"/>
    <property type="molecule type" value="Genomic_DNA"/>
</dbReference>
<comment type="caution">
    <text evidence="11">The sequence shown here is derived from an EMBL/GenBank/DDBJ whole genome shotgun (WGS) entry which is preliminary data.</text>
</comment>
<keyword evidence="5 9" id="KW-0784">Thiamine biosynthesis</keyword>
<proteinExistence type="inferred from homology"/>